<accession>A0AA37XE82</accession>
<name>A0AA37XE82_9MICO</name>
<reference evidence="1" key="2">
    <citation type="submission" date="2023-02" db="EMBL/GenBank/DDBJ databases">
        <authorList>
            <person name="Sun Q."/>
            <person name="Mori K."/>
        </authorList>
    </citation>
    <scope>NUCLEOTIDE SEQUENCE</scope>
    <source>
        <strain evidence="1">NBRC 112290</strain>
    </source>
</reference>
<protein>
    <recommendedName>
        <fullName evidence="3">2'-5' RNA ligase superfamily protein</fullName>
    </recommendedName>
</protein>
<dbReference type="AlphaFoldDB" id="A0AA37XE82"/>
<dbReference type="InterPro" id="IPR009097">
    <property type="entry name" value="Cyclic_Pdiesterase"/>
</dbReference>
<sequence>MLARVVVPTAELLRLHRTTLAMLGGREPSDHTAPDRWLPHVSLARRLRSADLERALGLLGGPISGHAQDLRTWDPREGRVMVLTQDDGVTNLL</sequence>
<keyword evidence="2" id="KW-1185">Reference proteome</keyword>
<proteinExistence type="predicted"/>
<comment type="caution">
    <text evidence="1">The sequence shown here is derived from an EMBL/GenBank/DDBJ whole genome shotgun (WGS) entry which is preliminary data.</text>
</comment>
<evidence type="ECO:0008006" key="3">
    <source>
        <dbReference type="Google" id="ProtNLM"/>
    </source>
</evidence>
<gene>
    <name evidence="1" type="ORF">GCM10025875_15500</name>
</gene>
<dbReference type="RefSeq" id="WP_284250355.1">
    <property type="nucleotide sequence ID" value="NZ_BSUM01000001.1"/>
</dbReference>
<reference evidence="1" key="1">
    <citation type="journal article" date="2014" name="Int. J. Syst. Evol. Microbiol.">
        <title>Complete genome sequence of Corynebacterium casei LMG S-19264T (=DSM 44701T), isolated from a smear-ripened cheese.</title>
        <authorList>
            <consortium name="US DOE Joint Genome Institute (JGI-PGF)"/>
            <person name="Walter F."/>
            <person name="Albersmeier A."/>
            <person name="Kalinowski J."/>
            <person name="Ruckert C."/>
        </authorList>
    </citation>
    <scope>NUCLEOTIDE SEQUENCE</scope>
    <source>
        <strain evidence="1">NBRC 112290</strain>
    </source>
</reference>
<dbReference type="EMBL" id="BSUM01000001">
    <property type="protein sequence ID" value="GMA31558.1"/>
    <property type="molecule type" value="Genomic_DNA"/>
</dbReference>
<organism evidence="1 2">
    <name type="scientific">Litorihabitans aurantiacus</name>
    <dbReference type="NCBI Taxonomy" id="1930061"/>
    <lineage>
        <taxon>Bacteria</taxon>
        <taxon>Bacillati</taxon>
        <taxon>Actinomycetota</taxon>
        <taxon>Actinomycetes</taxon>
        <taxon>Micrococcales</taxon>
        <taxon>Beutenbergiaceae</taxon>
        <taxon>Litorihabitans</taxon>
    </lineage>
</organism>
<dbReference type="Proteomes" id="UP001157161">
    <property type="component" value="Unassembled WGS sequence"/>
</dbReference>
<dbReference type="SUPFAM" id="SSF55144">
    <property type="entry name" value="LigT-like"/>
    <property type="match status" value="1"/>
</dbReference>
<evidence type="ECO:0000313" key="2">
    <source>
        <dbReference type="Proteomes" id="UP001157161"/>
    </source>
</evidence>
<evidence type="ECO:0000313" key="1">
    <source>
        <dbReference type="EMBL" id="GMA31558.1"/>
    </source>
</evidence>